<dbReference type="AlphaFoldDB" id="A0A4Z2HJC5"/>
<dbReference type="OrthoDB" id="1919336at2759"/>
<feature type="compositionally biased region" description="Low complexity" evidence="2">
    <location>
        <begin position="113"/>
        <end position="123"/>
    </location>
</feature>
<dbReference type="PANTHER" id="PTHR12301">
    <property type="entry name" value="SAM-DOMAIN, SH3 AND NUCLEAR LOCALIZATION SIGNALS PROTEIN RELATED"/>
    <property type="match status" value="1"/>
</dbReference>
<feature type="compositionally biased region" description="Low complexity" evidence="2">
    <location>
        <begin position="77"/>
        <end position="87"/>
    </location>
</feature>
<dbReference type="Pfam" id="PF12485">
    <property type="entry name" value="SPIDER"/>
    <property type="match status" value="1"/>
</dbReference>
<feature type="region of interest" description="Disordered" evidence="2">
    <location>
        <begin position="56"/>
        <end position="123"/>
    </location>
</feature>
<evidence type="ECO:0000313" key="4">
    <source>
        <dbReference type="EMBL" id="TNN65701.1"/>
    </source>
</evidence>
<dbReference type="InterPro" id="IPR021090">
    <property type="entry name" value="SPIDER"/>
</dbReference>
<protein>
    <submittedName>
        <fullName evidence="4">SAM and SH3 domain-containing protein 1</fullName>
    </submittedName>
</protein>
<keyword evidence="5" id="KW-1185">Reference proteome</keyword>
<sequence length="223" mass="24834">MPRHVEDLSAGFRTCSFGGFDLTNRSLHVVNVGSEANSKEQEAIYREVVKSPTTSRISLGKKVKSVKETMRKRMSKKYSSSLSEQSSPDGTPGSPRSPQPDTDSLEKPKLKAGGSVESLRSSLSGQSSMTSLNILESNINGEVEWLFVVLQRGDVIDIISKPPMGTWMGLLNNKVGTFKFIYVDVLSEEEEKPKRPVRRRRKGRPPKPTSVEELLERIDLKVQ</sequence>
<evidence type="ECO:0000256" key="1">
    <source>
        <dbReference type="ARBA" id="ARBA00022553"/>
    </source>
</evidence>
<dbReference type="PANTHER" id="PTHR12301:SF3">
    <property type="entry name" value="SAM AND SH3 DOMAIN-CONTAINING PROTEIN 1"/>
    <property type="match status" value="1"/>
</dbReference>
<feature type="domain" description="SLy proteins associated disordered region" evidence="3">
    <location>
        <begin position="13"/>
        <end position="131"/>
    </location>
</feature>
<proteinExistence type="predicted"/>
<gene>
    <name evidence="4" type="primary">Sash1_0</name>
    <name evidence="4" type="ORF">EYF80_024105</name>
</gene>
<feature type="region of interest" description="Disordered" evidence="2">
    <location>
        <begin position="189"/>
        <end position="210"/>
    </location>
</feature>
<dbReference type="EMBL" id="SRLO01000231">
    <property type="protein sequence ID" value="TNN65701.1"/>
    <property type="molecule type" value="Genomic_DNA"/>
</dbReference>
<dbReference type="Gene3D" id="2.30.30.40">
    <property type="entry name" value="SH3 Domains"/>
    <property type="match status" value="1"/>
</dbReference>
<dbReference type="SUPFAM" id="SSF50044">
    <property type="entry name" value="SH3-domain"/>
    <property type="match status" value="1"/>
</dbReference>
<dbReference type="Proteomes" id="UP000314294">
    <property type="component" value="Unassembled WGS sequence"/>
</dbReference>
<name>A0A4Z2HJC5_9TELE</name>
<accession>A0A4Z2HJC5</accession>
<evidence type="ECO:0000313" key="5">
    <source>
        <dbReference type="Proteomes" id="UP000314294"/>
    </source>
</evidence>
<feature type="compositionally biased region" description="Basic residues" evidence="2">
    <location>
        <begin position="195"/>
        <end position="205"/>
    </location>
</feature>
<comment type="caution">
    <text evidence="4">The sequence shown here is derived from an EMBL/GenBank/DDBJ whole genome shotgun (WGS) entry which is preliminary data.</text>
</comment>
<evidence type="ECO:0000256" key="2">
    <source>
        <dbReference type="SAM" id="MobiDB-lite"/>
    </source>
</evidence>
<dbReference type="InterPro" id="IPR036028">
    <property type="entry name" value="SH3-like_dom_sf"/>
</dbReference>
<evidence type="ECO:0000259" key="3">
    <source>
        <dbReference type="Pfam" id="PF12485"/>
    </source>
</evidence>
<keyword evidence="1" id="KW-0597">Phosphoprotein</keyword>
<organism evidence="4 5">
    <name type="scientific">Liparis tanakae</name>
    <name type="common">Tanaka's snailfish</name>
    <dbReference type="NCBI Taxonomy" id="230148"/>
    <lineage>
        <taxon>Eukaryota</taxon>
        <taxon>Metazoa</taxon>
        <taxon>Chordata</taxon>
        <taxon>Craniata</taxon>
        <taxon>Vertebrata</taxon>
        <taxon>Euteleostomi</taxon>
        <taxon>Actinopterygii</taxon>
        <taxon>Neopterygii</taxon>
        <taxon>Teleostei</taxon>
        <taxon>Neoteleostei</taxon>
        <taxon>Acanthomorphata</taxon>
        <taxon>Eupercaria</taxon>
        <taxon>Perciformes</taxon>
        <taxon>Cottioidei</taxon>
        <taxon>Cottales</taxon>
        <taxon>Liparidae</taxon>
        <taxon>Liparis</taxon>
    </lineage>
</organism>
<dbReference type="InterPro" id="IPR051725">
    <property type="entry name" value="SAM-SH3_domain_protein"/>
</dbReference>
<reference evidence="4 5" key="1">
    <citation type="submission" date="2019-03" db="EMBL/GenBank/DDBJ databases">
        <title>First draft genome of Liparis tanakae, snailfish: a comprehensive survey of snailfish specific genes.</title>
        <authorList>
            <person name="Kim W."/>
            <person name="Song I."/>
            <person name="Jeong J.-H."/>
            <person name="Kim D."/>
            <person name="Kim S."/>
            <person name="Ryu S."/>
            <person name="Song J.Y."/>
            <person name="Lee S.K."/>
        </authorList>
    </citation>
    <scope>NUCLEOTIDE SEQUENCE [LARGE SCALE GENOMIC DNA]</scope>
    <source>
        <tissue evidence="4">Muscle</tissue>
    </source>
</reference>